<dbReference type="PANTHER" id="PTHR10799">
    <property type="entry name" value="SNF2/RAD54 HELICASE FAMILY"/>
    <property type="match status" value="1"/>
</dbReference>
<comment type="caution">
    <text evidence="4">The sequence shown here is derived from an EMBL/GenBank/DDBJ whole genome shotgun (WGS) entry which is preliminary data.</text>
</comment>
<dbReference type="GO" id="GO:0004386">
    <property type="term" value="F:helicase activity"/>
    <property type="evidence" value="ECO:0007669"/>
    <property type="project" value="UniProtKB-KW"/>
</dbReference>
<evidence type="ECO:0000313" key="5">
    <source>
        <dbReference type="Proteomes" id="UP001596392"/>
    </source>
</evidence>
<evidence type="ECO:0000256" key="2">
    <source>
        <dbReference type="SAM" id="MobiDB-lite"/>
    </source>
</evidence>
<keyword evidence="4" id="KW-0067">ATP-binding</keyword>
<dbReference type="InterPro" id="IPR014001">
    <property type="entry name" value="Helicase_ATP-bd"/>
</dbReference>
<dbReference type="Gene3D" id="3.40.50.10810">
    <property type="entry name" value="Tandem AAA-ATPase domain"/>
    <property type="match status" value="2"/>
</dbReference>
<gene>
    <name evidence="4" type="ORF">ACFQO7_34550</name>
</gene>
<evidence type="ECO:0000313" key="4">
    <source>
        <dbReference type="EMBL" id="MFC7247612.1"/>
    </source>
</evidence>
<reference evidence="5" key="1">
    <citation type="journal article" date="2019" name="Int. J. Syst. Evol. Microbiol.">
        <title>The Global Catalogue of Microorganisms (GCM) 10K type strain sequencing project: providing services to taxonomists for standard genome sequencing and annotation.</title>
        <authorList>
            <consortium name="The Broad Institute Genomics Platform"/>
            <consortium name="The Broad Institute Genome Sequencing Center for Infectious Disease"/>
            <person name="Wu L."/>
            <person name="Ma J."/>
        </authorList>
    </citation>
    <scope>NUCLEOTIDE SEQUENCE [LARGE SCALE GENOMIC DNA]</scope>
    <source>
        <strain evidence="5">CGMCC 1.9106</strain>
    </source>
</reference>
<keyword evidence="5" id="KW-1185">Reference proteome</keyword>
<dbReference type="SMART" id="SM00490">
    <property type="entry name" value="HELICc"/>
    <property type="match status" value="1"/>
</dbReference>
<dbReference type="RefSeq" id="WP_376810332.1">
    <property type="nucleotide sequence ID" value="NZ_JBHTAC010000060.1"/>
</dbReference>
<dbReference type="InterPro" id="IPR027417">
    <property type="entry name" value="P-loop_NTPase"/>
</dbReference>
<keyword evidence="4" id="KW-0347">Helicase</keyword>
<organism evidence="4 5">
    <name type="scientific">Catellatospora aurea</name>
    <dbReference type="NCBI Taxonomy" id="1337874"/>
    <lineage>
        <taxon>Bacteria</taxon>
        <taxon>Bacillati</taxon>
        <taxon>Actinomycetota</taxon>
        <taxon>Actinomycetes</taxon>
        <taxon>Micromonosporales</taxon>
        <taxon>Micromonosporaceae</taxon>
        <taxon>Catellatospora</taxon>
    </lineage>
</organism>
<dbReference type="GO" id="GO:0016787">
    <property type="term" value="F:hydrolase activity"/>
    <property type="evidence" value="ECO:0007669"/>
    <property type="project" value="UniProtKB-KW"/>
</dbReference>
<keyword evidence="4" id="KW-0547">Nucleotide-binding</keyword>
<dbReference type="CDD" id="cd18793">
    <property type="entry name" value="SF2_C_SNF"/>
    <property type="match status" value="1"/>
</dbReference>
<dbReference type="InterPro" id="IPR038718">
    <property type="entry name" value="SNF2-like_sf"/>
</dbReference>
<dbReference type="Pfam" id="PF00271">
    <property type="entry name" value="Helicase_C"/>
    <property type="match status" value="1"/>
</dbReference>
<sequence length="935" mass="104274">MNWTLSPHLTLDNDRVPAADAARQTRTAAEILRRFADQPGIVLADEVGMGKTYVALAVAVSVLEATGRHRPVVVLVPPAVADKWPTEWEVFAERCLPAGHGLRAAPRTVRHGSDLLKLLDDPAETRQHLIFVTHGALTLGLSDPFVRLALLRQATRRHPDLLKRRDSLARFAGELLRDQRFRDRYLVADLLATTPSRWRDQWRRWRPEQSLDDDPVPAALLQAVERVDLGPLQDAVMTVPVHRTATFDERIKDARRLLTAALNETWTASLQALDVTLPLVILDEAHHARNDTQLAKLFANDDAEDDAEALQGPLGNMFERMLFLTATPFQLDHRELLRVLDRFHGVRWPSPGDRKAFDDRLTDLGQALDRARATALRLERTWSRIDPADAGAVAGLTSLTARPDQPERVREALTVAAEARTDLGRAQDLLRPWVIRHLKPHKAERRRYLPGRGITDNEPTPVGLAVGGSATLPFLLAARAQAVASLDRSGEHATRAYFAYGLASSYEAYAETRRDQAPAQDERKTDEPVGRSRQLDWYLDRIAKALPAETADEWARHPKIAATVRRVVDLWCAGEKTLVFCFYVETGRALRTHISRALKTEILDRAAAGLQLSGADEDEVLAALDRVGERLLRSDVRGYQVFHDRVRQQMGGLDDESSGRATEIVVRFMRTPSFLVRFADLRPEMTIDDLIAGLDHQDSSGATLTDRISAFARSLGQQVGAERRELLDALTAIQTGGIAATAEHYDPSERSHRRELLLPNVRLANGGVRADTRRRLMLTFNTPFFPEVLVASSVMAEGVDLHQDCRHVIHHDLDWNPSTLEQRNGRVDRIGSKAARTARPVVIYEPYLAGTHDEKMFRVVKDRERWFGVVMGETPDSGEWATERQAARVPLPEAIAAALTMDLSVTGMRQPAPDGTGPSRMIHQRGSTSVAALND</sequence>
<dbReference type="InterPro" id="IPR049730">
    <property type="entry name" value="SNF2/RAD54-like_C"/>
</dbReference>
<dbReference type="SMART" id="SM00487">
    <property type="entry name" value="DEXDc"/>
    <property type="match status" value="1"/>
</dbReference>
<dbReference type="EMBL" id="JBHTAC010000060">
    <property type="protein sequence ID" value="MFC7247612.1"/>
    <property type="molecule type" value="Genomic_DNA"/>
</dbReference>
<feature type="region of interest" description="Disordered" evidence="2">
    <location>
        <begin position="908"/>
        <end position="935"/>
    </location>
</feature>
<dbReference type="PROSITE" id="PS51194">
    <property type="entry name" value="HELICASE_CTER"/>
    <property type="match status" value="1"/>
</dbReference>
<feature type="compositionally biased region" description="Polar residues" evidence="2">
    <location>
        <begin position="925"/>
        <end position="935"/>
    </location>
</feature>
<dbReference type="Proteomes" id="UP001596392">
    <property type="component" value="Unassembled WGS sequence"/>
</dbReference>
<evidence type="ECO:0000256" key="1">
    <source>
        <dbReference type="ARBA" id="ARBA00022801"/>
    </source>
</evidence>
<protein>
    <submittedName>
        <fullName evidence="4">DEAD/DEAH box helicase</fullName>
        <ecNumber evidence="4">3.6.4.-</ecNumber>
    </submittedName>
</protein>
<proteinExistence type="predicted"/>
<feature type="domain" description="Helicase C-terminal" evidence="3">
    <location>
        <begin position="686"/>
        <end position="882"/>
    </location>
</feature>
<dbReference type="EC" id="3.6.4.-" evidence="4"/>
<name>A0ABW2H9H8_9ACTN</name>
<dbReference type="InterPro" id="IPR001650">
    <property type="entry name" value="Helicase_C-like"/>
</dbReference>
<accession>A0ABW2H9H8</accession>
<dbReference type="Gene3D" id="3.40.50.300">
    <property type="entry name" value="P-loop containing nucleotide triphosphate hydrolases"/>
    <property type="match status" value="1"/>
</dbReference>
<keyword evidence="1 4" id="KW-0378">Hydrolase</keyword>
<evidence type="ECO:0000259" key="3">
    <source>
        <dbReference type="PROSITE" id="PS51194"/>
    </source>
</evidence>
<dbReference type="SUPFAM" id="SSF52540">
    <property type="entry name" value="P-loop containing nucleoside triphosphate hydrolases"/>
    <property type="match status" value="2"/>
</dbReference>